<proteinExistence type="inferred from homology"/>
<dbReference type="CDD" id="cd04278">
    <property type="entry name" value="ZnMc_MMP"/>
    <property type="match status" value="1"/>
</dbReference>
<dbReference type="PROSITE" id="PS51670">
    <property type="entry name" value="SHKT"/>
    <property type="match status" value="1"/>
</dbReference>
<keyword evidence="3" id="KW-0645">Protease</keyword>
<dbReference type="GO" id="GO:0090729">
    <property type="term" value="F:toxin activity"/>
    <property type="evidence" value="ECO:0007669"/>
    <property type="project" value="UniProtKB-KW"/>
</dbReference>
<dbReference type="AlphaFoldDB" id="A0A9X0D0C5"/>
<dbReference type="InterPro" id="IPR003582">
    <property type="entry name" value="ShKT_dom"/>
</dbReference>
<evidence type="ECO:0000256" key="10">
    <source>
        <dbReference type="PROSITE-ProRule" id="PRU01005"/>
    </source>
</evidence>
<feature type="active site" evidence="8">
    <location>
        <position position="87"/>
    </location>
</feature>
<feature type="binding site" evidence="9">
    <location>
        <position position="96"/>
    </location>
    <ligand>
        <name>Zn(2+)</name>
        <dbReference type="ChEBI" id="CHEBI:29105"/>
        <label>2</label>
        <note>catalytic</note>
    </ligand>
</feature>
<dbReference type="GO" id="GO:0004222">
    <property type="term" value="F:metalloendopeptidase activity"/>
    <property type="evidence" value="ECO:0007669"/>
    <property type="project" value="InterPro"/>
</dbReference>
<evidence type="ECO:0000256" key="1">
    <source>
        <dbReference type="ARBA" id="ARBA00010370"/>
    </source>
</evidence>
<keyword evidence="9" id="KW-0106">Calcium</keyword>
<evidence type="ECO:0000256" key="5">
    <source>
        <dbReference type="ARBA" id="ARBA00022801"/>
    </source>
</evidence>
<dbReference type="InterPro" id="IPR024079">
    <property type="entry name" value="MetalloPept_cat_dom_sf"/>
</dbReference>
<dbReference type="PRINTS" id="PR00138">
    <property type="entry name" value="MATRIXIN"/>
</dbReference>
<reference evidence="12" key="1">
    <citation type="submission" date="2023-01" db="EMBL/GenBank/DDBJ databases">
        <title>Genome assembly of the deep-sea coral Lophelia pertusa.</title>
        <authorList>
            <person name="Herrera S."/>
            <person name="Cordes E."/>
        </authorList>
    </citation>
    <scope>NUCLEOTIDE SEQUENCE</scope>
    <source>
        <strain evidence="12">USNM1676648</strain>
        <tissue evidence="12">Polyp</tissue>
    </source>
</reference>
<feature type="disulfide bond" evidence="10">
    <location>
        <begin position="210"/>
        <end position="223"/>
    </location>
</feature>
<evidence type="ECO:0000256" key="7">
    <source>
        <dbReference type="ARBA" id="ARBA00023049"/>
    </source>
</evidence>
<feature type="binding site" evidence="9">
    <location>
        <position position="27"/>
    </location>
    <ligand>
        <name>Ca(2+)</name>
        <dbReference type="ChEBI" id="CHEBI:29108"/>
        <label>2</label>
    </ligand>
</feature>
<feature type="disulfide bond" evidence="10">
    <location>
        <begin position="192"/>
        <end position="226"/>
    </location>
</feature>
<dbReference type="EMBL" id="MU825939">
    <property type="protein sequence ID" value="KAJ7382091.1"/>
    <property type="molecule type" value="Genomic_DNA"/>
</dbReference>
<comment type="similarity">
    <text evidence="1">Belongs to the peptidase M10A family.</text>
</comment>
<feature type="binding site" evidence="9">
    <location>
        <position position="45"/>
    </location>
    <ligand>
        <name>Ca(2+)</name>
        <dbReference type="ChEBI" id="CHEBI:29108"/>
        <label>3</label>
    </ligand>
</feature>
<feature type="binding site" evidence="9">
    <location>
        <position position="68"/>
    </location>
    <ligand>
        <name>Ca(2+)</name>
        <dbReference type="ChEBI" id="CHEBI:29108"/>
        <label>1</label>
    </ligand>
</feature>
<feature type="binding site" evidence="9">
    <location>
        <position position="53"/>
    </location>
    <ligand>
        <name>Zn(2+)</name>
        <dbReference type="ChEBI" id="CHEBI:29105"/>
        <label>1</label>
    </ligand>
</feature>
<keyword evidence="2" id="KW-0800">Toxin</keyword>
<sequence>MQKAFMQWQGVSPLSFTDVTGSSTSADITISFLDGVHSPCMNPFDKAGGEFAHAFSPESGTVHFDDDETFTDGVSSGTNLFSVALHEIGHLLGLRHSSKTSAIMHEIYKAYDPNMKLTDDDKHGINYLYAGGTAKPDTTTPPIPTPTQPCIDKNPACSAYKRFCGTSIKWQIVCPKTCGECGGQGGQSVVNCKDNNHQIICDAYKTNGLCNNDFAKDGCQKTCGVCSSG</sequence>
<feature type="binding site" evidence="9">
    <location>
        <position position="63"/>
    </location>
    <ligand>
        <name>Zn(2+)</name>
        <dbReference type="ChEBI" id="CHEBI:29105"/>
        <label>1</label>
    </ligand>
</feature>
<dbReference type="GO" id="GO:0008270">
    <property type="term" value="F:zinc ion binding"/>
    <property type="evidence" value="ECO:0007669"/>
    <property type="project" value="InterPro"/>
</dbReference>
<feature type="binding site" evidence="9">
    <location>
        <position position="66"/>
    </location>
    <ligand>
        <name>Ca(2+)</name>
        <dbReference type="ChEBI" id="CHEBI:29108"/>
        <label>1</label>
    </ligand>
</feature>
<dbReference type="GO" id="GO:0030574">
    <property type="term" value="P:collagen catabolic process"/>
    <property type="evidence" value="ECO:0007669"/>
    <property type="project" value="TreeGrafter"/>
</dbReference>
<feature type="binding site" evidence="9">
    <location>
        <position position="104"/>
    </location>
    <ligand>
        <name>Zn(2+)</name>
        <dbReference type="ChEBI" id="CHEBI:29105"/>
        <label>2</label>
        <note>catalytic</note>
    </ligand>
</feature>
<feature type="binding site" evidence="9">
    <location>
        <position position="90"/>
    </location>
    <ligand>
        <name>Zn(2+)</name>
        <dbReference type="ChEBI" id="CHEBI:29105"/>
        <label>2</label>
        <note>catalytic</note>
    </ligand>
</feature>
<dbReference type="SMART" id="SM00235">
    <property type="entry name" value="ZnMc"/>
    <property type="match status" value="1"/>
</dbReference>
<dbReference type="SUPFAM" id="SSF55486">
    <property type="entry name" value="Metalloproteases ('zincins'), catalytic domain"/>
    <property type="match status" value="1"/>
</dbReference>
<organism evidence="12 13">
    <name type="scientific">Desmophyllum pertusum</name>
    <dbReference type="NCBI Taxonomy" id="174260"/>
    <lineage>
        <taxon>Eukaryota</taxon>
        <taxon>Metazoa</taxon>
        <taxon>Cnidaria</taxon>
        <taxon>Anthozoa</taxon>
        <taxon>Hexacorallia</taxon>
        <taxon>Scleractinia</taxon>
        <taxon>Caryophylliina</taxon>
        <taxon>Caryophylliidae</taxon>
        <taxon>Desmophyllum</taxon>
    </lineage>
</organism>
<keyword evidence="13" id="KW-1185">Reference proteome</keyword>
<evidence type="ECO:0000256" key="9">
    <source>
        <dbReference type="PIRSR" id="PIRSR621190-2"/>
    </source>
</evidence>
<dbReference type="Pfam" id="PF01549">
    <property type="entry name" value="ShK"/>
    <property type="match status" value="2"/>
</dbReference>
<dbReference type="GO" id="GO:0006508">
    <property type="term" value="P:proteolysis"/>
    <property type="evidence" value="ECO:0007669"/>
    <property type="project" value="UniProtKB-KW"/>
</dbReference>
<dbReference type="InterPro" id="IPR001818">
    <property type="entry name" value="Pept_M10_metallopeptidase"/>
</dbReference>
<dbReference type="InterPro" id="IPR033739">
    <property type="entry name" value="M10A_MMP"/>
</dbReference>
<evidence type="ECO:0000313" key="12">
    <source>
        <dbReference type="EMBL" id="KAJ7382091.1"/>
    </source>
</evidence>
<dbReference type="Pfam" id="PF00413">
    <property type="entry name" value="Peptidase_M10"/>
    <property type="match status" value="1"/>
</dbReference>
<dbReference type="GO" id="GO:0030198">
    <property type="term" value="P:extracellular matrix organization"/>
    <property type="evidence" value="ECO:0007669"/>
    <property type="project" value="TreeGrafter"/>
</dbReference>
<gene>
    <name evidence="12" type="ORF">OS493_037060</name>
</gene>
<keyword evidence="5" id="KW-0378">Hydrolase</keyword>
<dbReference type="InterPro" id="IPR021190">
    <property type="entry name" value="Pept_M10A"/>
</dbReference>
<evidence type="ECO:0000256" key="8">
    <source>
        <dbReference type="PIRSR" id="PIRSR621190-1"/>
    </source>
</evidence>
<evidence type="ECO:0000256" key="2">
    <source>
        <dbReference type="ARBA" id="ARBA00022656"/>
    </source>
</evidence>
<comment type="cofactor">
    <cofactor evidence="9">
        <name>Zn(2+)</name>
        <dbReference type="ChEBI" id="CHEBI:29105"/>
    </cofactor>
    <text evidence="9">Binds 2 Zn(2+) ions per subunit.</text>
</comment>
<dbReference type="Gene3D" id="3.40.390.10">
    <property type="entry name" value="Collagenase (Catalytic Domain)"/>
    <property type="match status" value="1"/>
</dbReference>
<feature type="domain" description="ShKT" evidence="11">
    <location>
        <begin position="192"/>
        <end position="226"/>
    </location>
</feature>
<dbReference type="SMART" id="SM00254">
    <property type="entry name" value="ShKT"/>
    <property type="match status" value="2"/>
</dbReference>
<name>A0A9X0D0C5_9CNID</name>
<feature type="binding site" evidence="9">
    <location>
        <position position="68"/>
    </location>
    <ligand>
        <name>Ca(2+)</name>
        <dbReference type="ChEBI" id="CHEBI:29108"/>
        <label>3</label>
    </ligand>
</feature>
<dbReference type="InterPro" id="IPR006026">
    <property type="entry name" value="Peptidase_Metallo"/>
</dbReference>
<keyword evidence="4 9" id="KW-0479">Metal-binding</keyword>
<dbReference type="Proteomes" id="UP001163046">
    <property type="component" value="Unassembled WGS sequence"/>
</dbReference>
<dbReference type="Gene3D" id="1.10.10.1940">
    <property type="match status" value="1"/>
</dbReference>
<keyword evidence="6 9" id="KW-0862">Zinc</keyword>
<dbReference type="PANTHER" id="PTHR10201:SF323">
    <property type="entry name" value="MATRIX METALLOPROTEINASE-21"/>
    <property type="match status" value="1"/>
</dbReference>
<evidence type="ECO:0000256" key="6">
    <source>
        <dbReference type="ARBA" id="ARBA00022833"/>
    </source>
</evidence>
<comment type="caution">
    <text evidence="12">The sequence shown here is derived from an EMBL/GenBank/DDBJ whole genome shotgun (WGS) entry which is preliminary data.</text>
</comment>
<keyword evidence="7" id="KW-0482">Metalloprotease</keyword>
<dbReference type="PANTHER" id="PTHR10201">
    <property type="entry name" value="MATRIX METALLOPROTEINASE"/>
    <property type="match status" value="1"/>
</dbReference>
<evidence type="ECO:0000256" key="4">
    <source>
        <dbReference type="ARBA" id="ARBA00022723"/>
    </source>
</evidence>
<accession>A0A9X0D0C5</accession>
<evidence type="ECO:0000259" key="11">
    <source>
        <dbReference type="PROSITE" id="PS51670"/>
    </source>
</evidence>
<evidence type="ECO:0000256" key="3">
    <source>
        <dbReference type="ARBA" id="ARBA00022670"/>
    </source>
</evidence>
<dbReference type="GO" id="GO:0031012">
    <property type="term" value="C:extracellular matrix"/>
    <property type="evidence" value="ECO:0007669"/>
    <property type="project" value="InterPro"/>
</dbReference>
<feature type="binding site" evidence="9">
    <location>
        <position position="86"/>
    </location>
    <ligand>
        <name>Zn(2+)</name>
        <dbReference type="ChEBI" id="CHEBI:29105"/>
        <label>2</label>
        <note>catalytic</note>
    </ligand>
</feature>
<feature type="binding site" evidence="9">
    <location>
        <position position="37"/>
    </location>
    <ligand>
        <name>Zn(2+)</name>
        <dbReference type="ChEBI" id="CHEBI:29105"/>
        <label>1</label>
    </ligand>
</feature>
<comment type="cofactor">
    <cofactor evidence="9">
        <name>Ca(2+)</name>
        <dbReference type="ChEBI" id="CHEBI:29108"/>
    </cofactor>
    <text evidence="9">Can bind about 5 Ca(2+) ions per subunit.</text>
</comment>
<dbReference type="OrthoDB" id="406838at2759"/>
<feature type="binding site" evidence="9">
    <location>
        <position position="65"/>
    </location>
    <ligand>
        <name>Ca(2+)</name>
        <dbReference type="ChEBI" id="CHEBI:29108"/>
        <label>3</label>
    </ligand>
</feature>
<protein>
    <recommendedName>
        <fullName evidence="11">ShKT domain-containing protein</fullName>
    </recommendedName>
</protein>
<feature type="disulfide bond" evidence="10">
    <location>
        <begin position="201"/>
        <end position="219"/>
    </location>
</feature>
<keyword evidence="10" id="KW-1015">Disulfide bond</keyword>
<evidence type="ECO:0000313" key="13">
    <source>
        <dbReference type="Proteomes" id="UP001163046"/>
    </source>
</evidence>